<dbReference type="EMBL" id="CADCUM010000034">
    <property type="protein sequence ID" value="CAA9372269.1"/>
    <property type="molecule type" value="Genomic_DNA"/>
</dbReference>
<keyword evidence="2" id="KW-0175">Coiled coil</keyword>
<sequence length="96" mass="10579">MTFDGIQVQHGKLEMGAADVMQAAKDIENRLDQLESDLNPLSSDWSGNAKLAYRDAKAKWDQAMTEMITLLQQASQGVDSSNAEYRAADQRGAGRF</sequence>
<dbReference type="SUPFAM" id="SSF140453">
    <property type="entry name" value="EsxAB dimer-like"/>
    <property type="match status" value="1"/>
</dbReference>
<protein>
    <recommendedName>
        <fullName evidence="1">ESAT-6-like protein</fullName>
    </recommendedName>
</protein>
<dbReference type="NCBIfam" id="TIGR03930">
    <property type="entry name" value="WXG100_ESAT6"/>
    <property type="match status" value="1"/>
</dbReference>
<dbReference type="AlphaFoldDB" id="A0A6J4MY95"/>
<name>A0A6J4MY95_9ACTN</name>
<dbReference type="InterPro" id="IPR036689">
    <property type="entry name" value="ESAT-6-like_sf"/>
</dbReference>
<gene>
    <name evidence="3" type="ORF">AVDCRST_MAG32-814</name>
</gene>
<dbReference type="Pfam" id="PF06013">
    <property type="entry name" value="WXG100"/>
    <property type="match status" value="1"/>
</dbReference>
<proteinExistence type="inferred from homology"/>
<dbReference type="InterPro" id="IPR010310">
    <property type="entry name" value="T7SS_ESAT-6-like"/>
</dbReference>
<evidence type="ECO:0000313" key="3">
    <source>
        <dbReference type="EMBL" id="CAA9372269.1"/>
    </source>
</evidence>
<dbReference type="Gene3D" id="1.10.287.1060">
    <property type="entry name" value="ESAT-6-like"/>
    <property type="match status" value="1"/>
</dbReference>
<reference evidence="3" key="1">
    <citation type="submission" date="2020-02" db="EMBL/GenBank/DDBJ databases">
        <authorList>
            <person name="Meier V. D."/>
        </authorList>
    </citation>
    <scope>NUCLEOTIDE SEQUENCE</scope>
    <source>
        <strain evidence="3">AVDCRST_MAG32</strain>
    </source>
</reference>
<evidence type="ECO:0000256" key="2">
    <source>
        <dbReference type="SAM" id="Coils"/>
    </source>
</evidence>
<accession>A0A6J4MY95</accession>
<feature type="coiled-coil region" evidence="2">
    <location>
        <begin position="17"/>
        <end position="44"/>
    </location>
</feature>
<comment type="similarity">
    <text evidence="1">Belongs to the WXG100 family.</text>
</comment>
<organism evidence="3">
    <name type="scientific">uncultured Nocardioides sp</name>
    <dbReference type="NCBI Taxonomy" id="198441"/>
    <lineage>
        <taxon>Bacteria</taxon>
        <taxon>Bacillati</taxon>
        <taxon>Actinomycetota</taxon>
        <taxon>Actinomycetes</taxon>
        <taxon>Propionibacteriales</taxon>
        <taxon>Nocardioidaceae</taxon>
        <taxon>Nocardioides</taxon>
        <taxon>environmental samples</taxon>
    </lineage>
</organism>
<evidence type="ECO:0000256" key="1">
    <source>
        <dbReference type="RuleBase" id="RU362001"/>
    </source>
</evidence>